<name>A0A8J5H391_ZINOF</name>
<feature type="signal peptide" evidence="1">
    <location>
        <begin position="1"/>
        <end position="28"/>
    </location>
</feature>
<keyword evidence="1" id="KW-0732">Signal</keyword>
<accession>A0A8J5H391</accession>
<dbReference type="SUPFAM" id="SSF141562">
    <property type="entry name" value="At5g01610-like"/>
    <property type="match status" value="1"/>
</dbReference>
<dbReference type="InterPro" id="IPR036758">
    <property type="entry name" value="At5g01610-like"/>
</dbReference>
<organism evidence="2 3">
    <name type="scientific">Zingiber officinale</name>
    <name type="common">Ginger</name>
    <name type="synonym">Amomum zingiber</name>
    <dbReference type="NCBI Taxonomy" id="94328"/>
    <lineage>
        <taxon>Eukaryota</taxon>
        <taxon>Viridiplantae</taxon>
        <taxon>Streptophyta</taxon>
        <taxon>Embryophyta</taxon>
        <taxon>Tracheophyta</taxon>
        <taxon>Spermatophyta</taxon>
        <taxon>Magnoliopsida</taxon>
        <taxon>Liliopsida</taxon>
        <taxon>Zingiberales</taxon>
        <taxon>Zingiberaceae</taxon>
        <taxon>Zingiber</taxon>
    </lineage>
</organism>
<dbReference type="AlphaFoldDB" id="A0A8J5H391"/>
<dbReference type="Proteomes" id="UP000734854">
    <property type="component" value="Unassembled WGS sequence"/>
</dbReference>
<protein>
    <submittedName>
        <fullName evidence="2">Uncharacterized protein</fullName>
    </submittedName>
</protein>
<sequence>MKTPPPPPPPPPFLRLLVLIASITAAIADAPSAYELLERYDFPRGLLPEGVQSYLLRSDGSFDVYLGGSADCEFMLTGGYTLRYGARVSGRVQPGKLTELKGVSVRVLFLWFGIDQVVRDGDHLDFHVGLLSTAFPVENFDQCPRCGCGFDCQDGDVGERRLPPPLSET</sequence>
<keyword evidence="3" id="KW-1185">Reference proteome</keyword>
<evidence type="ECO:0000313" key="2">
    <source>
        <dbReference type="EMBL" id="KAG6520042.1"/>
    </source>
</evidence>
<comment type="caution">
    <text evidence="2">The sequence shown here is derived from an EMBL/GenBank/DDBJ whole genome shotgun (WGS) entry which is preliminary data.</text>
</comment>
<feature type="chain" id="PRO_5035290357" evidence="1">
    <location>
        <begin position="29"/>
        <end position="169"/>
    </location>
</feature>
<gene>
    <name evidence="2" type="ORF">ZIOFF_017071</name>
</gene>
<dbReference type="InterPro" id="IPR007493">
    <property type="entry name" value="DUF538"/>
</dbReference>
<dbReference type="PANTHER" id="PTHR31676">
    <property type="entry name" value="T31J12.3 PROTEIN-RELATED"/>
    <property type="match status" value="1"/>
</dbReference>
<dbReference type="PANTHER" id="PTHR31676:SF27">
    <property type="entry name" value="EXPRESSED PROTEIN"/>
    <property type="match status" value="1"/>
</dbReference>
<reference evidence="2 3" key="1">
    <citation type="submission" date="2020-08" db="EMBL/GenBank/DDBJ databases">
        <title>Plant Genome Project.</title>
        <authorList>
            <person name="Zhang R.-G."/>
        </authorList>
    </citation>
    <scope>NUCLEOTIDE SEQUENCE [LARGE SCALE GENOMIC DNA]</scope>
    <source>
        <tissue evidence="2">Rhizome</tissue>
    </source>
</reference>
<dbReference type="EMBL" id="JACMSC010000005">
    <property type="protein sequence ID" value="KAG6520042.1"/>
    <property type="molecule type" value="Genomic_DNA"/>
</dbReference>
<dbReference type="Gene3D" id="2.30.240.10">
    <property type="entry name" value="At5g01610-like"/>
    <property type="match status" value="1"/>
</dbReference>
<proteinExistence type="predicted"/>
<evidence type="ECO:0000313" key="3">
    <source>
        <dbReference type="Proteomes" id="UP000734854"/>
    </source>
</evidence>
<evidence type="ECO:0000256" key="1">
    <source>
        <dbReference type="SAM" id="SignalP"/>
    </source>
</evidence>
<dbReference type="Pfam" id="PF04398">
    <property type="entry name" value="DUF538"/>
    <property type="match status" value="1"/>
</dbReference>